<evidence type="ECO:0000256" key="1">
    <source>
        <dbReference type="ARBA" id="ARBA00022723"/>
    </source>
</evidence>
<dbReference type="AlphaFoldDB" id="A0A3E1RGS9"/>
<dbReference type="Pfam" id="PF01903">
    <property type="entry name" value="CbiX"/>
    <property type="match status" value="1"/>
</dbReference>
<dbReference type="Gene3D" id="3.40.50.1400">
    <property type="match status" value="1"/>
</dbReference>
<dbReference type="RefSeq" id="WP_117173338.1">
    <property type="nucleotide sequence ID" value="NZ_QFZK01000001.1"/>
</dbReference>
<sequence length="123" mass="13521">MSIPQQRAVVLFAHGSRDPLWHKPMEAVAAQLLKGQPELAVRCAYLELSTPDLPTVCLELIALGITNISVVPMFLGVGRHAREDLPLLVQELRTQYPQVLFELKAAVGEDTRLIALLAQISAE</sequence>
<dbReference type="EMBL" id="QFZK01000001">
    <property type="protein sequence ID" value="RFO98587.1"/>
    <property type="molecule type" value="Genomic_DNA"/>
</dbReference>
<reference evidence="3 4" key="1">
    <citation type="submission" date="2018-05" db="EMBL/GenBank/DDBJ databases">
        <title>Rhodoferax soyangensis sp.nov., isolated from an oligotrophic freshwater lake.</title>
        <authorList>
            <person name="Park M."/>
        </authorList>
    </citation>
    <scope>NUCLEOTIDE SEQUENCE [LARGE SCALE GENOMIC DNA]</scope>
    <source>
        <strain evidence="3 4">IMCC26218</strain>
    </source>
</reference>
<dbReference type="OrthoDB" id="9797895at2"/>
<dbReference type="CDD" id="cd03416">
    <property type="entry name" value="CbiX_SirB_N"/>
    <property type="match status" value="1"/>
</dbReference>
<keyword evidence="4" id="KW-1185">Reference proteome</keyword>
<gene>
    <name evidence="3" type="ORF">DIC66_01490</name>
</gene>
<dbReference type="PANTHER" id="PTHR33542">
    <property type="entry name" value="SIROHYDROCHLORIN FERROCHELATASE, CHLOROPLASTIC"/>
    <property type="match status" value="1"/>
</dbReference>
<evidence type="ECO:0000256" key="2">
    <source>
        <dbReference type="ARBA" id="ARBA00023239"/>
    </source>
</evidence>
<evidence type="ECO:0000313" key="4">
    <source>
        <dbReference type="Proteomes" id="UP000260665"/>
    </source>
</evidence>
<dbReference type="PANTHER" id="PTHR33542:SF5">
    <property type="entry name" value="FERROCHELATASE CHE1"/>
    <property type="match status" value="1"/>
</dbReference>
<dbReference type="Proteomes" id="UP000260665">
    <property type="component" value="Unassembled WGS sequence"/>
</dbReference>
<name>A0A3E1RGS9_9BURK</name>
<keyword evidence="1" id="KW-0479">Metal-binding</keyword>
<protein>
    <submittedName>
        <fullName evidence="3">Cobalamin biosynthesis protein CbiX</fullName>
    </submittedName>
</protein>
<accession>A0A3E1RGS9</accession>
<proteinExistence type="predicted"/>
<dbReference type="GO" id="GO:0016829">
    <property type="term" value="F:lyase activity"/>
    <property type="evidence" value="ECO:0007669"/>
    <property type="project" value="UniProtKB-KW"/>
</dbReference>
<dbReference type="InterPro" id="IPR050963">
    <property type="entry name" value="Sirohydro_Cobaltochel/CbiX"/>
</dbReference>
<organism evidence="3 4">
    <name type="scientific">Rhodoferax lacus</name>
    <dbReference type="NCBI Taxonomy" id="2184758"/>
    <lineage>
        <taxon>Bacteria</taxon>
        <taxon>Pseudomonadati</taxon>
        <taxon>Pseudomonadota</taxon>
        <taxon>Betaproteobacteria</taxon>
        <taxon>Burkholderiales</taxon>
        <taxon>Comamonadaceae</taxon>
        <taxon>Rhodoferax</taxon>
    </lineage>
</organism>
<dbReference type="SUPFAM" id="SSF53800">
    <property type="entry name" value="Chelatase"/>
    <property type="match status" value="1"/>
</dbReference>
<keyword evidence="2" id="KW-0456">Lyase</keyword>
<dbReference type="GO" id="GO:0046872">
    <property type="term" value="F:metal ion binding"/>
    <property type="evidence" value="ECO:0007669"/>
    <property type="project" value="UniProtKB-KW"/>
</dbReference>
<dbReference type="InterPro" id="IPR002762">
    <property type="entry name" value="CbiX-like"/>
</dbReference>
<comment type="caution">
    <text evidence="3">The sequence shown here is derived from an EMBL/GenBank/DDBJ whole genome shotgun (WGS) entry which is preliminary data.</text>
</comment>
<evidence type="ECO:0000313" key="3">
    <source>
        <dbReference type="EMBL" id="RFO98587.1"/>
    </source>
</evidence>